<feature type="transmembrane region" description="Helical" evidence="1">
    <location>
        <begin position="154"/>
        <end position="173"/>
    </location>
</feature>
<accession>A0ABR9J2W1</accession>
<sequence length="471" mass="47389">MSRLRGYGTAVSFAARLPGPLLPIGVMAATAAGTGSMFTTATLVCAALVGMSVGGPAASLLASRVGARNVLLVSAIVHVLMLVLMVSSIDRLTRQDTLTSDAVIYGLLLVFAAVAGLSAPATATFSRAHRWAPATLPTQADPGVRAGLRSEVRLDDAALIAAPLMVAALSFGVGPTAGLLTSAVLTASAVPLFAVNRALPDVASIEAARSPLGGVEHAQQLLLEHRGLAPEALPDRVGLPAEVEEEAMAENPRSSEGSVASGAGWVRGLLAAALLAAALGGVLGALWITVLGSAQMLPRPSLFTVPMGLIAAASVLAGRANSQAFSSPLLLRRRRLHVTVLLGLSLVLLAVGTLASTPGSFLVLSALCVLSAVMLGRLSVALYASLGAGAPVERLPHAMSAVSGGLLLGVCLGLTLAGIAADELGYGWSTLVAVSGSLVAVVVVLGGQLWGTPGPVEPQTSTRREPWAGSA</sequence>
<feature type="transmembrane region" description="Helical" evidence="1">
    <location>
        <begin position="70"/>
        <end position="90"/>
    </location>
</feature>
<dbReference type="Proteomes" id="UP000636579">
    <property type="component" value="Unassembled WGS sequence"/>
</dbReference>
<reference evidence="2 3" key="1">
    <citation type="submission" date="2020-10" db="EMBL/GenBank/DDBJ databases">
        <title>Sequencing the genomes of 1000 actinobacteria strains.</title>
        <authorList>
            <person name="Klenk H.-P."/>
        </authorList>
    </citation>
    <scope>NUCLEOTIDE SEQUENCE [LARGE SCALE GENOMIC DNA]</scope>
    <source>
        <strain evidence="2 3">DSM 15474</strain>
    </source>
</reference>
<keyword evidence="1" id="KW-1133">Transmembrane helix</keyword>
<feature type="transmembrane region" description="Helical" evidence="1">
    <location>
        <begin position="398"/>
        <end position="420"/>
    </location>
</feature>
<feature type="transmembrane region" description="Helical" evidence="1">
    <location>
        <begin position="20"/>
        <end position="49"/>
    </location>
</feature>
<keyword evidence="1" id="KW-0472">Membrane</keyword>
<organism evidence="2 3">
    <name type="scientific">Nesterenkonia halotolerans</name>
    <dbReference type="NCBI Taxonomy" id="225325"/>
    <lineage>
        <taxon>Bacteria</taxon>
        <taxon>Bacillati</taxon>
        <taxon>Actinomycetota</taxon>
        <taxon>Actinomycetes</taxon>
        <taxon>Micrococcales</taxon>
        <taxon>Micrococcaceae</taxon>
        <taxon>Nesterenkonia</taxon>
    </lineage>
</organism>
<protein>
    <recommendedName>
        <fullName evidence="4">MFS transporter</fullName>
    </recommendedName>
</protein>
<feature type="transmembrane region" description="Helical" evidence="1">
    <location>
        <begin position="426"/>
        <end position="445"/>
    </location>
</feature>
<dbReference type="RefSeq" id="WP_192590252.1">
    <property type="nucleotide sequence ID" value="NZ_JADBEE010000001.1"/>
</dbReference>
<evidence type="ECO:0000256" key="1">
    <source>
        <dbReference type="SAM" id="Phobius"/>
    </source>
</evidence>
<dbReference type="InterPro" id="IPR036259">
    <property type="entry name" value="MFS_trans_sf"/>
</dbReference>
<keyword evidence="3" id="KW-1185">Reference proteome</keyword>
<feature type="transmembrane region" description="Helical" evidence="1">
    <location>
        <begin position="300"/>
        <end position="317"/>
    </location>
</feature>
<dbReference type="Gene3D" id="1.20.1250.20">
    <property type="entry name" value="MFS general substrate transporter like domains"/>
    <property type="match status" value="1"/>
</dbReference>
<gene>
    <name evidence="2" type="ORF">H4W26_000102</name>
</gene>
<dbReference type="PANTHER" id="PTHR23542:SF1">
    <property type="entry name" value="MAJOR FACILITATOR SUPERFAMILY (MFS) PROFILE DOMAIN-CONTAINING PROTEIN"/>
    <property type="match status" value="1"/>
</dbReference>
<dbReference type="EMBL" id="JADBEE010000001">
    <property type="protein sequence ID" value="MBE1513347.1"/>
    <property type="molecule type" value="Genomic_DNA"/>
</dbReference>
<feature type="transmembrane region" description="Helical" evidence="1">
    <location>
        <begin position="338"/>
        <end position="355"/>
    </location>
</feature>
<feature type="transmembrane region" description="Helical" evidence="1">
    <location>
        <begin position="361"/>
        <end position="386"/>
    </location>
</feature>
<keyword evidence="1" id="KW-0812">Transmembrane</keyword>
<name>A0ABR9J2W1_9MICC</name>
<dbReference type="PANTHER" id="PTHR23542">
    <property type="match status" value="1"/>
</dbReference>
<dbReference type="SUPFAM" id="SSF103473">
    <property type="entry name" value="MFS general substrate transporter"/>
    <property type="match status" value="1"/>
</dbReference>
<evidence type="ECO:0000313" key="3">
    <source>
        <dbReference type="Proteomes" id="UP000636579"/>
    </source>
</evidence>
<comment type="caution">
    <text evidence="2">The sequence shown here is derived from an EMBL/GenBank/DDBJ whole genome shotgun (WGS) entry which is preliminary data.</text>
</comment>
<evidence type="ECO:0008006" key="4">
    <source>
        <dbReference type="Google" id="ProtNLM"/>
    </source>
</evidence>
<proteinExistence type="predicted"/>
<evidence type="ECO:0000313" key="2">
    <source>
        <dbReference type="EMBL" id="MBE1513347.1"/>
    </source>
</evidence>
<feature type="transmembrane region" description="Helical" evidence="1">
    <location>
        <begin position="268"/>
        <end position="288"/>
    </location>
</feature>
<feature type="transmembrane region" description="Helical" evidence="1">
    <location>
        <begin position="102"/>
        <end position="121"/>
    </location>
</feature>